<keyword evidence="4" id="KW-1185">Reference proteome</keyword>
<evidence type="ECO:0000313" key="4">
    <source>
        <dbReference type="Proteomes" id="UP000003303"/>
    </source>
</evidence>
<dbReference type="AlphaFoldDB" id="C2MEJ1"/>
<reference evidence="3 4" key="1">
    <citation type="submission" date="2009-04" db="EMBL/GenBank/DDBJ databases">
        <authorList>
            <person name="Sebastian Y."/>
            <person name="Madupu R."/>
            <person name="Durkin A.S."/>
            <person name="Torralba M."/>
            <person name="Methe B."/>
            <person name="Sutton G.G."/>
            <person name="Strausberg R.L."/>
            <person name="Nelson K.E."/>
        </authorList>
    </citation>
    <scope>NUCLEOTIDE SEQUENCE [LARGE SCALE GENOMIC DNA]</scope>
    <source>
        <strain evidence="3 4">60-3</strain>
    </source>
</reference>
<accession>C2MEJ1</accession>
<dbReference type="Gene3D" id="3.30.1330.60">
    <property type="entry name" value="OmpA-like domain"/>
    <property type="match status" value="1"/>
</dbReference>
<evidence type="ECO:0000313" key="3">
    <source>
        <dbReference type="EMBL" id="EEK15852.1"/>
    </source>
</evidence>
<dbReference type="STRING" id="596327.PORUE0001_1928"/>
<proteinExistence type="predicted"/>
<sequence length="370" mass="42508">MGDSRHKQIQRNKLLRNAQGVVYEIVNRPEESIYARKGDIVAPHYEIDFEPWMRHGELRLYMQRYGCASCPSALVAYQSEPIHLDSYSLGRYEYAFIRPADEQTKEYKKSFDSYVSFRYDSSELLFTSENSAELERLNRFIVASQQEEGVRLSSLSIVGYASPEGTANYNQRLSEYRAQALYDYVQGRFPNLVASVEVSGAGEDWSGLRRLVSESTLDNKSQVMRIIDDVPTDVKRDKSMRQLGNYNHLLADYYPLLRRTTFTMSYEVGAFRTDELASVYAKNPLLLKQNELFYLAEQAMERGNSPVPYLRSAYEQYPKDPVAILNYANALLKYDHNAELAYQLLSPIRTDARAKLPLSIATDMKSSNNL</sequence>
<dbReference type="InterPro" id="IPR036737">
    <property type="entry name" value="OmpA-like_sf"/>
</dbReference>
<dbReference type="Proteomes" id="UP000003303">
    <property type="component" value="Unassembled WGS sequence"/>
</dbReference>
<dbReference type="eggNOG" id="COG2885">
    <property type="taxonomic scope" value="Bacteria"/>
</dbReference>
<feature type="domain" description="OmpA-like" evidence="2">
    <location>
        <begin position="104"/>
        <end position="234"/>
    </location>
</feature>
<evidence type="ECO:0000259" key="2">
    <source>
        <dbReference type="PROSITE" id="PS51123"/>
    </source>
</evidence>
<dbReference type="RefSeq" id="WP_007366268.1">
    <property type="nucleotide sequence ID" value="NZ_ACLR01000246.1"/>
</dbReference>
<name>C2MEJ1_9PORP</name>
<organism evidence="3 4">
    <name type="scientific">Porphyromonas uenonis 60-3</name>
    <dbReference type="NCBI Taxonomy" id="596327"/>
    <lineage>
        <taxon>Bacteria</taxon>
        <taxon>Pseudomonadati</taxon>
        <taxon>Bacteroidota</taxon>
        <taxon>Bacteroidia</taxon>
        <taxon>Bacteroidales</taxon>
        <taxon>Porphyromonadaceae</taxon>
        <taxon>Porphyromonas</taxon>
    </lineage>
</organism>
<gene>
    <name evidence="3" type="ORF">PORUE0001_1928</name>
</gene>
<dbReference type="OrthoDB" id="1100173at2"/>
<dbReference type="SUPFAM" id="SSF103088">
    <property type="entry name" value="OmpA-like"/>
    <property type="match status" value="1"/>
</dbReference>
<comment type="caution">
    <text evidence="3">The sequence shown here is derived from an EMBL/GenBank/DDBJ whole genome shotgun (WGS) entry which is preliminary data.</text>
</comment>
<protein>
    <recommendedName>
        <fullName evidence="2">OmpA-like domain-containing protein</fullName>
    </recommendedName>
</protein>
<dbReference type="PROSITE" id="PS51123">
    <property type="entry name" value="OMPA_2"/>
    <property type="match status" value="1"/>
</dbReference>
<evidence type="ECO:0000256" key="1">
    <source>
        <dbReference type="PROSITE-ProRule" id="PRU00473"/>
    </source>
</evidence>
<dbReference type="GO" id="GO:0016020">
    <property type="term" value="C:membrane"/>
    <property type="evidence" value="ECO:0007669"/>
    <property type="project" value="UniProtKB-UniRule"/>
</dbReference>
<dbReference type="InterPro" id="IPR006665">
    <property type="entry name" value="OmpA-like"/>
</dbReference>
<dbReference type="EMBL" id="ACLR01000246">
    <property type="protein sequence ID" value="EEK15852.1"/>
    <property type="molecule type" value="Genomic_DNA"/>
</dbReference>
<keyword evidence="1" id="KW-0472">Membrane</keyword>